<keyword evidence="11 12" id="KW-0407">Ion channel</keyword>
<organism evidence="14 15">
    <name type="scientific">Leptotrombidium deliense</name>
    <dbReference type="NCBI Taxonomy" id="299467"/>
    <lineage>
        <taxon>Eukaryota</taxon>
        <taxon>Metazoa</taxon>
        <taxon>Ecdysozoa</taxon>
        <taxon>Arthropoda</taxon>
        <taxon>Chelicerata</taxon>
        <taxon>Arachnida</taxon>
        <taxon>Acari</taxon>
        <taxon>Acariformes</taxon>
        <taxon>Trombidiformes</taxon>
        <taxon>Prostigmata</taxon>
        <taxon>Anystina</taxon>
        <taxon>Parasitengona</taxon>
        <taxon>Trombiculoidea</taxon>
        <taxon>Trombiculidae</taxon>
        <taxon>Leptotrombidium</taxon>
    </lineage>
</organism>
<keyword evidence="4" id="KW-1003">Cell membrane</keyword>
<keyword evidence="6" id="KW-0303">Gap junction</keyword>
<evidence type="ECO:0000256" key="13">
    <source>
        <dbReference type="SAM" id="SignalP"/>
    </source>
</evidence>
<dbReference type="GO" id="GO:0005921">
    <property type="term" value="C:gap junction"/>
    <property type="evidence" value="ECO:0007669"/>
    <property type="project" value="UniProtKB-SubCell"/>
</dbReference>
<dbReference type="GO" id="GO:0005886">
    <property type="term" value="C:plasma membrane"/>
    <property type="evidence" value="ECO:0007669"/>
    <property type="project" value="UniProtKB-SubCell"/>
</dbReference>
<evidence type="ECO:0000256" key="2">
    <source>
        <dbReference type="ARBA" id="ARBA00004651"/>
    </source>
</evidence>
<feature type="transmembrane region" description="Helical" evidence="12">
    <location>
        <begin position="213"/>
        <end position="236"/>
    </location>
</feature>
<feature type="transmembrane region" description="Helical" evidence="12">
    <location>
        <begin position="242"/>
        <end position="268"/>
    </location>
</feature>
<dbReference type="STRING" id="299467.A0A443S2V1"/>
<comment type="function">
    <text evidence="12">Structural component of the gap junctions.</text>
</comment>
<dbReference type="GO" id="GO:0005243">
    <property type="term" value="F:gap junction channel activity"/>
    <property type="evidence" value="ECO:0007669"/>
    <property type="project" value="TreeGrafter"/>
</dbReference>
<dbReference type="EMBL" id="NCKV01010543">
    <property type="protein sequence ID" value="RWS21856.1"/>
    <property type="molecule type" value="Genomic_DNA"/>
</dbReference>
<dbReference type="VEuPathDB" id="VectorBase:LDEU010184"/>
<evidence type="ECO:0000256" key="11">
    <source>
        <dbReference type="ARBA" id="ARBA00023303"/>
    </source>
</evidence>
<protein>
    <recommendedName>
        <fullName evidence="12">Innexin</fullName>
    </recommendedName>
</protein>
<dbReference type="PRINTS" id="PR01262">
    <property type="entry name" value="INNEXIN"/>
</dbReference>
<dbReference type="Proteomes" id="UP000288716">
    <property type="component" value="Unassembled WGS sequence"/>
</dbReference>
<evidence type="ECO:0000256" key="4">
    <source>
        <dbReference type="ARBA" id="ARBA00022475"/>
    </source>
</evidence>
<evidence type="ECO:0000256" key="12">
    <source>
        <dbReference type="RuleBase" id="RU010713"/>
    </source>
</evidence>
<feature type="chain" id="PRO_5019448134" description="Innexin" evidence="13">
    <location>
        <begin position="18"/>
        <end position="337"/>
    </location>
</feature>
<evidence type="ECO:0000256" key="5">
    <source>
        <dbReference type="ARBA" id="ARBA00022692"/>
    </source>
</evidence>
<keyword evidence="5 12" id="KW-0812">Transmembrane</keyword>
<feature type="transmembrane region" description="Helical" evidence="12">
    <location>
        <begin position="81"/>
        <end position="98"/>
    </location>
</feature>
<comment type="subcellular location">
    <subcellularLocation>
        <location evidence="1">Cell junction</location>
        <location evidence="1">Gap junction</location>
    </subcellularLocation>
    <subcellularLocation>
        <location evidence="2 12">Cell membrane</location>
        <topology evidence="2 12">Multi-pass membrane protein</topology>
    </subcellularLocation>
</comment>
<dbReference type="PANTHER" id="PTHR11893">
    <property type="entry name" value="INNEXIN"/>
    <property type="match status" value="1"/>
</dbReference>
<dbReference type="OrthoDB" id="5867527at2759"/>
<evidence type="ECO:0000256" key="8">
    <source>
        <dbReference type="ARBA" id="ARBA00022989"/>
    </source>
</evidence>
<evidence type="ECO:0000313" key="15">
    <source>
        <dbReference type="Proteomes" id="UP000288716"/>
    </source>
</evidence>
<feature type="non-terminal residue" evidence="14">
    <location>
        <position position="337"/>
    </location>
</feature>
<evidence type="ECO:0000256" key="9">
    <source>
        <dbReference type="ARBA" id="ARBA00023065"/>
    </source>
</evidence>
<dbReference type="AlphaFoldDB" id="A0A443S2V1"/>
<dbReference type="PROSITE" id="PS51013">
    <property type="entry name" value="PANNEXIN"/>
    <property type="match status" value="1"/>
</dbReference>
<name>A0A443S2V1_9ACAR</name>
<dbReference type="PANTHER" id="PTHR11893:SF40">
    <property type="entry name" value="INNEXIN SHAKING-B"/>
    <property type="match status" value="1"/>
</dbReference>
<reference evidence="14 15" key="1">
    <citation type="journal article" date="2018" name="Gigascience">
        <title>Genomes of trombidid mites reveal novel predicted allergens and laterally-transferred genes associated with secondary metabolism.</title>
        <authorList>
            <person name="Dong X."/>
            <person name="Chaisiri K."/>
            <person name="Xia D."/>
            <person name="Armstrong S.D."/>
            <person name="Fang Y."/>
            <person name="Donnelly M.J."/>
            <person name="Kadowaki T."/>
            <person name="McGarry J.W."/>
            <person name="Darby A.C."/>
            <person name="Makepeace B.L."/>
        </authorList>
    </citation>
    <scope>NUCLEOTIDE SEQUENCE [LARGE SCALE GENOMIC DNA]</scope>
    <source>
        <strain evidence="14">UoL-UT</strain>
    </source>
</reference>
<keyword evidence="10 12" id="KW-0472">Membrane</keyword>
<comment type="similarity">
    <text evidence="12">Belongs to the pannexin family.</text>
</comment>
<evidence type="ECO:0000256" key="7">
    <source>
        <dbReference type="ARBA" id="ARBA00022949"/>
    </source>
</evidence>
<keyword evidence="13" id="KW-0732">Signal</keyword>
<dbReference type="GO" id="GO:0034220">
    <property type="term" value="P:monoatomic ion transmembrane transport"/>
    <property type="evidence" value="ECO:0007669"/>
    <property type="project" value="UniProtKB-KW"/>
</dbReference>
<feature type="non-terminal residue" evidence="14">
    <location>
        <position position="1"/>
    </location>
</feature>
<sequence length="337" mass="39659">IILFAFCVIVTTKQYVGDPIDCVRNEAVPQSVINTYCWIHTTYTIPKSLTKKVGIEVPHPGIDNVQLRPGDDTKEFRYHKYYQWVCFVLFIQATSFYIPRWLWKWWEGGKIQALMMDLSVGVFNDIEKCRKRDLLVNYLRSSRGHHNWYAAKFFFCELLAFANVVGQMYLLDKFFDGEFMRYGLEVLEFQSADDETRVDPMVRIFPKVTKCRFYMYGPSATLQTIDALCLLPLNIINEKIYIFIWFWFLILTGLTAFTIMFHLIIIACRPVRVYLLNMRFKLAQLDQLHTITGKMSIGDWFLVYMLGENIDSCVFKEIIEELIKVHTSQPKELQTLT</sequence>
<evidence type="ECO:0000313" key="14">
    <source>
        <dbReference type="EMBL" id="RWS21856.1"/>
    </source>
</evidence>
<feature type="signal peptide" evidence="13">
    <location>
        <begin position="1"/>
        <end position="17"/>
    </location>
</feature>
<keyword evidence="7" id="KW-0965">Cell junction</keyword>
<comment type="caution">
    <text evidence="14">The sequence shown here is derived from an EMBL/GenBank/DDBJ whole genome shotgun (WGS) entry which is preliminary data.</text>
</comment>
<keyword evidence="9 12" id="KW-0406">Ion transport</keyword>
<accession>A0A443S2V1</accession>
<evidence type="ECO:0000256" key="3">
    <source>
        <dbReference type="ARBA" id="ARBA00022448"/>
    </source>
</evidence>
<evidence type="ECO:0000256" key="1">
    <source>
        <dbReference type="ARBA" id="ARBA00004610"/>
    </source>
</evidence>
<dbReference type="InterPro" id="IPR000990">
    <property type="entry name" value="Innexin"/>
</dbReference>
<proteinExistence type="inferred from homology"/>
<keyword evidence="3 12" id="KW-0813">Transport</keyword>
<evidence type="ECO:0000256" key="6">
    <source>
        <dbReference type="ARBA" id="ARBA00022868"/>
    </source>
</evidence>
<evidence type="ECO:0000256" key="10">
    <source>
        <dbReference type="ARBA" id="ARBA00023136"/>
    </source>
</evidence>
<gene>
    <name evidence="12" type="primary">inx</name>
    <name evidence="14" type="ORF">B4U80_07938</name>
</gene>
<keyword evidence="8 12" id="KW-1133">Transmembrane helix</keyword>
<keyword evidence="15" id="KW-1185">Reference proteome</keyword>
<dbReference type="Pfam" id="PF00876">
    <property type="entry name" value="Innexin"/>
    <property type="match status" value="1"/>
</dbReference>
<feature type="transmembrane region" description="Helical" evidence="12">
    <location>
        <begin position="148"/>
        <end position="171"/>
    </location>
</feature>